<protein>
    <submittedName>
        <fullName evidence="1">Uncharacterized protein</fullName>
    </submittedName>
</protein>
<dbReference type="SUPFAM" id="SSF56112">
    <property type="entry name" value="Protein kinase-like (PK-like)"/>
    <property type="match status" value="1"/>
</dbReference>
<keyword evidence="2" id="KW-1185">Reference proteome</keyword>
<dbReference type="AlphaFoldDB" id="A0ABC8U963"/>
<gene>
    <name evidence="1" type="ORF">ILEXP_LOCUS46500</name>
</gene>
<organism evidence="1 2">
    <name type="scientific">Ilex paraguariensis</name>
    <name type="common">yerba mate</name>
    <dbReference type="NCBI Taxonomy" id="185542"/>
    <lineage>
        <taxon>Eukaryota</taxon>
        <taxon>Viridiplantae</taxon>
        <taxon>Streptophyta</taxon>
        <taxon>Embryophyta</taxon>
        <taxon>Tracheophyta</taxon>
        <taxon>Spermatophyta</taxon>
        <taxon>Magnoliopsida</taxon>
        <taxon>eudicotyledons</taxon>
        <taxon>Gunneridae</taxon>
        <taxon>Pentapetalae</taxon>
        <taxon>asterids</taxon>
        <taxon>campanulids</taxon>
        <taxon>Aquifoliales</taxon>
        <taxon>Aquifoliaceae</taxon>
        <taxon>Ilex</taxon>
    </lineage>
</organism>
<dbReference type="EMBL" id="CAUOFW020006868">
    <property type="protein sequence ID" value="CAK9176643.1"/>
    <property type="molecule type" value="Genomic_DNA"/>
</dbReference>
<sequence length="192" mass="21412">AQAHTVLEMNYTAQQLTAAVVSEGLRPILADLELGAPASLLPLIQRCWDGNPLKRPSFDDIMVALDSILETRNRVKDEEKVLPEPSLSPGDKDTANRRIFQESINWFSQGEYFSKRVSPAPGSGVRIGFDSSNDPLAYCPVLSWVPSLLVGGGNLWRTHTSLCRICAMKRISMRLESLMVIEVLNKMMYFQS</sequence>
<evidence type="ECO:0000313" key="1">
    <source>
        <dbReference type="EMBL" id="CAK9176643.1"/>
    </source>
</evidence>
<dbReference type="Gene3D" id="1.10.510.10">
    <property type="entry name" value="Transferase(Phosphotransferase) domain 1"/>
    <property type="match status" value="1"/>
</dbReference>
<reference evidence="1 2" key="1">
    <citation type="submission" date="2024-02" db="EMBL/GenBank/DDBJ databases">
        <authorList>
            <person name="Vignale AGUSTIN F."/>
            <person name="Sosa J E."/>
            <person name="Modenutti C."/>
        </authorList>
    </citation>
    <scope>NUCLEOTIDE SEQUENCE [LARGE SCALE GENOMIC DNA]</scope>
</reference>
<name>A0ABC8U963_9AQUA</name>
<proteinExistence type="predicted"/>
<evidence type="ECO:0000313" key="2">
    <source>
        <dbReference type="Proteomes" id="UP001642360"/>
    </source>
</evidence>
<feature type="non-terminal residue" evidence="1">
    <location>
        <position position="1"/>
    </location>
</feature>
<dbReference type="Proteomes" id="UP001642360">
    <property type="component" value="Unassembled WGS sequence"/>
</dbReference>
<accession>A0ABC8U963</accession>
<dbReference type="InterPro" id="IPR011009">
    <property type="entry name" value="Kinase-like_dom_sf"/>
</dbReference>
<comment type="caution">
    <text evidence="1">The sequence shown here is derived from an EMBL/GenBank/DDBJ whole genome shotgun (WGS) entry which is preliminary data.</text>
</comment>